<evidence type="ECO:0000256" key="4">
    <source>
        <dbReference type="ARBA" id="ARBA00023125"/>
    </source>
</evidence>
<keyword evidence="9" id="KW-1185">Reference proteome</keyword>
<dbReference type="InterPro" id="IPR007627">
    <property type="entry name" value="RNA_pol_sigma70_r2"/>
</dbReference>
<evidence type="ECO:0000313" key="9">
    <source>
        <dbReference type="Proteomes" id="UP001193389"/>
    </source>
</evidence>
<feature type="domain" description="HTH luxR-type" evidence="7">
    <location>
        <begin position="110"/>
        <end position="170"/>
    </location>
</feature>
<dbReference type="GO" id="GO:0016987">
    <property type="term" value="F:sigma factor activity"/>
    <property type="evidence" value="ECO:0007669"/>
    <property type="project" value="UniProtKB-KW"/>
</dbReference>
<dbReference type="AlphaFoldDB" id="A0A5K7S8B3"/>
<dbReference type="InterPro" id="IPR014327">
    <property type="entry name" value="RNA_pol_sigma70_bacteroid"/>
</dbReference>
<dbReference type="SUPFAM" id="SSF88659">
    <property type="entry name" value="Sigma3 and sigma4 domains of RNA polymerase sigma factors"/>
    <property type="match status" value="1"/>
</dbReference>
<dbReference type="SMART" id="SM00421">
    <property type="entry name" value="HTH_LUXR"/>
    <property type="match status" value="1"/>
</dbReference>
<sequence length="178" mass="21519">MEAFRKIYESFCEPLYRFAYSYLKDSFESEEIVQDVFLKVWEKRAEVDEQKSFKSYLYRITVNKIFNELKHRVVKQKYDQHLQNFDQTSIETPESSIQFQELNKKVEHLLTRLPEQQRNIFIMSRWKGLSNAEIADTLDLSIRTVENQIYRAAKFIKLHLNDDYPIGILLIVFSYQWI</sequence>
<dbReference type="InterPro" id="IPR014284">
    <property type="entry name" value="RNA_pol_sigma-70_dom"/>
</dbReference>
<dbReference type="Proteomes" id="UP001193389">
    <property type="component" value="Chromosome"/>
</dbReference>
<dbReference type="SUPFAM" id="SSF88946">
    <property type="entry name" value="Sigma2 domain of RNA polymerase sigma factors"/>
    <property type="match status" value="1"/>
</dbReference>
<dbReference type="InterPro" id="IPR000792">
    <property type="entry name" value="Tscrpt_reg_LuxR_C"/>
</dbReference>
<comment type="similarity">
    <text evidence="1 6">Belongs to the sigma-70 factor family. ECF subfamily.</text>
</comment>
<keyword evidence="5 6" id="KW-0804">Transcription</keyword>
<keyword evidence="3 6" id="KW-0731">Sigma factor</keyword>
<dbReference type="PROSITE" id="PS01063">
    <property type="entry name" value="SIGMA70_ECF"/>
    <property type="match status" value="1"/>
</dbReference>
<accession>A0A5K7S8B3</accession>
<keyword evidence="2 6" id="KW-0805">Transcription regulation</keyword>
<dbReference type="GO" id="GO:0003677">
    <property type="term" value="F:DNA binding"/>
    <property type="evidence" value="ECO:0007669"/>
    <property type="project" value="UniProtKB-KW"/>
</dbReference>
<keyword evidence="4 6" id="KW-0238">DNA-binding</keyword>
<protein>
    <recommendedName>
        <fullName evidence="6">RNA polymerase sigma factor</fullName>
    </recommendedName>
</protein>
<evidence type="ECO:0000313" key="8">
    <source>
        <dbReference type="EMBL" id="BBE17793.1"/>
    </source>
</evidence>
<dbReference type="Gene3D" id="1.10.10.10">
    <property type="entry name" value="Winged helix-like DNA-binding domain superfamily/Winged helix DNA-binding domain"/>
    <property type="match status" value="1"/>
</dbReference>
<organism evidence="8 9">
    <name type="scientific">Aquipluma nitroreducens</name>
    <dbReference type="NCBI Taxonomy" id="2010828"/>
    <lineage>
        <taxon>Bacteria</taxon>
        <taxon>Pseudomonadati</taxon>
        <taxon>Bacteroidota</taxon>
        <taxon>Bacteroidia</taxon>
        <taxon>Marinilabiliales</taxon>
        <taxon>Prolixibacteraceae</taxon>
        <taxon>Aquipluma</taxon>
    </lineage>
</organism>
<dbReference type="EMBL" id="AP018694">
    <property type="protein sequence ID" value="BBE17793.1"/>
    <property type="molecule type" value="Genomic_DNA"/>
</dbReference>
<dbReference type="InterPro" id="IPR013324">
    <property type="entry name" value="RNA_pol_sigma_r3/r4-like"/>
</dbReference>
<dbReference type="NCBIfam" id="TIGR02985">
    <property type="entry name" value="Sig70_bacteroi1"/>
    <property type="match status" value="1"/>
</dbReference>
<dbReference type="InterPro" id="IPR013249">
    <property type="entry name" value="RNA_pol_sigma70_r4_t2"/>
</dbReference>
<dbReference type="InterPro" id="IPR036388">
    <property type="entry name" value="WH-like_DNA-bd_sf"/>
</dbReference>
<evidence type="ECO:0000256" key="1">
    <source>
        <dbReference type="ARBA" id="ARBA00010641"/>
    </source>
</evidence>
<evidence type="ECO:0000256" key="3">
    <source>
        <dbReference type="ARBA" id="ARBA00023082"/>
    </source>
</evidence>
<dbReference type="KEGG" id="anf:AQPE_1950"/>
<proteinExistence type="inferred from homology"/>
<name>A0A5K7S8B3_9BACT</name>
<gene>
    <name evidence="8" type="ORF">AQPE_1950</name>
</gene>
<evidence type="ECO:0000256" key="5">
    <source>
        <dbReference type="ARBA" id="ARBA00023163"/>
    </source>
</evidence>
<dbReference type="GO" id="GO:0006352">
    <property type="term" value="P:DNA-templated transcription initiation"/>
    <property type="evidence" value="ECO:0007669"/>
    <property type="project" value="InterPro"/>
</dbReference>
<dbReference type="InterPro" id="IPR013325">
    <property type="entry name" value="RNA_pol_sigma_r2"/>
</dbReference>
<dbReference type="InterPro" id="IPR039425">
    <property type="entry name" value="RNA_pol_sigma-70-like"/>
</dbReference>
<dbReference type="NCBIfam" id="TIGR02937">
    <property type="entry name" value="sigma70-ECF"/>
    <property type="match status" value="1"/>
</dbReference>
<evidence type="ECO:0000256" key="6">
    <source>
        <dbReference type="RuleBase" id="RU000716"/>
    </source>
</evidence>
<dbReference type="Gene3D" id="1.10.1740.10">
    <property type="match status" value="1"/>
</dbReference>
<dbReference type="PANTHER" id="PTHR43133">
    <property type="entry name" value="RNA POLYMERASE ECF-TYPE SIGMA FACTO"/>
    <property type="match status" value="1"/>
</dbReference>
<reference evidence="8" key="1">
    <citation type="journal article" date="2020" name="Int. J. Syst. Evol. Microbiol.">
        <title>Aquipluma nitroreducens gen. nov. sp. nov., a novel facultatively anaerobic bacterium isolated from a freshwater lake.</title>
        <authorList>
            <person name="Watanabe M."/>
            <person name="Kojima H."/>
            <person name="Fukui M."/>
        </authorList>
    </citation>
    <scope>NUCLEOTIDE SEQUENCE</scope>
    <source>
        <strain evidence="8">MeG22</strain>
    </source>
</reference>
<dbReference type="Pfam" id="PF08281">
    <property type="entry name" value="Sigma70_r4_2"/>
    <property type="match status" value="1"/>
</dbReference>
<dbReference type="InterPro" id="IPR000838">
    <property type="entry name" value="RNA_pol_sigma70_ECF_CS"/>
</dbReference>
<evidence type="ECO:0000256" key="2">
    <source>
        <dbReference type="ARBA" id="ARBA00023015"/>
    </source>
</evidence>
<dbReference type="Pfam" id="PF04542">
    <property type="entry name" value="Sigma70_r2"/>
    <property type="match status" value="1"/>
</dbReference>
<evidence type="ECO:0000259" key="7">
    <source>
        <dbReference type="SMART" id="SM00421"/>
    </source>
</evidence>
<dbReference type="PANTHER" id="PTHR43133:SF46">
    <property type="entry name" value="RNA POLYMERASE SIGMA-70 FACTOR ECF SUBFAMILY"/>
    <property type="match status" value="1"/>
</dbReference>